<organism evidence="1 2">
    <name type="scientific">Nepenthes gracilis</name>
    <name type="common">Slender pitcher plant</name>
    <dbReference type="NCBI Taxonomy" id="150966"/>
    <lineage>
        <taxon>Eukaryota</taxon>
        <taxon>Viridiplantae</taxon>
        <taxon>Streptophyta</taxon>
        <taxon>Embryophyta</taxon>
        <taxon>Tracheophyta</taxon>
        <taxon>Spermatophyta</taxon>
        <taxon>Magnoliopsida</taxon>
        <taxon>eudicotyledons</taxon>
        <taxon>Gunneridae</taxon>
        <taxon>Pentapetalae</taxon>
        <taxon>Caryophyllales</taxon>
        <taxon>Nepenthaceae</taxon>
        <taxon>Nepenthes</taxon>
    </lineage>
</organism>
<evidence type="ECO:0000313" key="1">
    <source>
        <dbReference type="EMBL" id="GMH08080.1"/>
    </source>
</evidence>
<keyword evidence="2" id="KW-1185">Reference proteome</keyword>
<evidence type="ECO:0000313" key="2">
    <source>
        <dbReference type="Proteomes" id="UP001279734"/>
    </source>
</evidence>
<comment type="caution">
    <text evidence="1">The sequence shown here is derived from an EMBL/GenBank/DDBJ whole genome shotgun (WGS) entry which is preliminary data.</text>
</comment>
<proteinExistence type="predicted"/>
<sequence length="76" mass="8545">MGAAVSPYPYILFPGHIRLGCIAISSLPTQAVFCRQKLIEKLRERERAEDREKSCSKIYESPIHLKVTYHVPSASG</sequence>
<reference evidence="1" key="1">
    <citation type="submission" date="2023-05" db="EMBL/GenBank/DDBJ databases">
        <title>Nepenthes gracilis genome sequencing.</title>
        <authorList>
            <person name="Fukushima K."/>
        </authorList>
    </citation>
    <scope>NUCLEOTIDE SEQUENCE</scope>
    <source>
        <strain evidence="1">SING2019-196</strain>
    </source>
</reference>
<dbReference type="Proteomes" id="UP001279734">
    <property type="component" value="Unassembled WGS sequence"/>
</dbReference>
<protein>
    <submittedName>
        <fullName evidence="1">Uncharacterized protein</fullName>
    </submittedName>
</protein>
<name>A0AAD3SC93_NEPGR</name>
<accession>A0AAD3SC93</accession>
<dbReference type="EMBL" id="BSYO01000008">
    <property type="protein sequence ID" value="GMH08080.1"/>
    <property type="molecule type" value="Genomic_DNA"/>
</dbReference>
<gene>
    <name evidence="1" type="ORF">Nepgr_009920</name>
</gene>
<dbReference type="AlphaFoldDB" id="A0AAD3SC93"/>